<evidence type="ECO:0000259" key="5">
    <source>
        <dbReference type="SMART" id="SM00198"/>
    </source>
</evidence>
<dbReference type="InterPro" id="IPR001283">
    <property type="entry name" value="CRISP-related"/>
</dbReference>
<dbReference type="Gene3D" id="3.40.33.10">
    <property type="entry name" value="CAP"/>
    <property type="match status" value="1"/>
</dbReference>
<evidence type="ECO:0000313" key="7">
    <source>
        <dbReference type="Proteomes" id="UP000244811"/>
    </source>
</evidence>
<dbReference type="GO" id="GO:0006412">
    <property type="term" value="P:translation"/>
    <property type="evidence" value="ECO:0007669"/>
    <property type="project" value="InterPro"/>
</dbReference>
<sequence length="222" mass="25695">MIFHWLLLLCSLYSEARECSFKKELVLLAHNDYRRIHTVQELEWNNELAISAQKEATKITKERCDLPLYYSDLAGTNYLSVGKKQFDEGLAVKFWYEGIKEYDFKSSGVTTRNPNVLAFTQLVWKATKAVGCGVSCCSENMVLVCRYHPFGNIPGLFSQNVLEKYSIVMGNLFNKHPKTYGQGSHQCCVCFNRHGLIRKYGLEICRQCFRERATTIGFHKYW</sequence>
<reference evidence="6" key="1">
    <citation type="submission" date="2022-07" db="EMBL/GenBank/DDBJ databases">
        <title>Evaluation of T. orientalis genome assembly methods using nanopore sequencing and analysis of variation between genomes.</title>
        <authorList>
            <person name="Yam J."/>
            <person name="Micallef M.L."/>
            <person name="Liu M."/>
            <person name="Djordjevic S.P."/>
            <person name="Bogema D.R."/>
            <person name="Jenkins C."/>
        </authorList>
    </citation>
    <scope>NUCLEOTIDE SEQUENCE</scope>
    <source>
        <strain evidence="6">Goon Nure</strain>
    </source>
</reference>
<dbReference type="FunFam" id="4.10.830.10:FF:000002">
    <property type="entry name" value="40S ribosomal protein S29"/>
    <property type="match status" value="1"/>
</dbReference>
<dbReference type="GO" id="GO:0005840">
    <property type="term" value="C:ribosome"/>
    <property type="evidence" value="ECO:0007669"/>
    <property type="project" value="UniProtKB-KW"/>
</dbReference>
<evidence type="ECO:0000256" key="4">
    <source>
        <dbReference type="SAM" id="SignalP"/>
    </source>
</evidence>
<name>A0A976MD36_THEOR</name>
<accession>A0A976MD36</accession>
<dbReference type="PANTHER" id="PTHR10334">
    <property type="entry name" value="CYSTEINE-RICH SECRETORY PROTEIN-RELATED"/>
    <property type="match status" value="1"/>
</dbReference>
<dbReference type="PROSITE" id="PS01010">
    <property type="entry name" value="CRISP_2"/>
    <property type="match status" value="1"/>
</dbReference>
<dbReference type="InterPro" id="IPR039744">
    <property type="entry name" value="RIbosomal_uS14_euk_arc"/>
</dbReference>
<dbReference type="InterPro" id="IPR018244">
    <property type="entry name" value="Allrgn_V5/Tpx1_CS"/>
</dbReference>
<feature type="signal peptide" evidence="4">
    <location>
        <begin position="1"/>
        <end position="16"/>
    </location>
</feature>
<keyword evidence="3" id="KW-0687">Ribonucleoprotein</keyword>
<dbReference type="InterPro" id="IPR035940">
    <property type="entry name" value="CAP_sf"/>
</dbReference>
<protein>
    <submittedName>
        <fullName evidence="6">Ribosomal protein S29</fullName>
    </submittedName>
</protein>
<organism evidence="6 7">
    <name type="scientific">Theileria orientalis</name>
    <dbReference type="NCBI Taxonomy" id="68886"/>
    <lineage>
        <taxon>Eukaryota</taxon>
        <taxon>Sar</taxon>
        <taxon>Alveolata</taxon>
        <taxon>Apicomplexa</taxon>
        <taxon>Aconoidasida</taxon>
        <taxon>Piroplasmida</taxon>
        <taxon>Theileriidae</taxon>
        <taxon>Theileria</taxon>
    </lineage>
</organism>
<dbReference type="GO" id="GO:0003735">
    <property type="term" value="F:structural constituent of ribosome"/>
    <property type="evidence" value="ECO:0007669"/>
    <property type="project" value="InterPro"/>
</dbReference>
<feature type="domain" description="SCP" evidence="5">
    <location>
        <begin position="20"/>
        <end position="155"/>
    </location>
</feature>
<dbReference type="NCBIfam" id="NF004424">
    <property type="entry name" value="PRK05766.1"/>
    <property type="match status" value="1"/>
</dbReference>
<dbReference type="GO" id="GO:1990904">
    <property type="term" value="C:ribonucleoprotein complex"/>
    <property type="evidence" value="ECO:0007669"/>
    <property type="project" value="UniProtKB-KW"/>
</dbReference>
<proteinExistence type="inferred from homology"/>
<dbReference type="InterPro" id="IPR043140">
    <property type="entry name" value="Ribosomal_uS14_sf"/>
</dbReference>
<feature type="chain" id="PRO_5037860550" evidence="4">
    <location>
        <begin position="17"/>
        <end position="222"/>
    </location>
</feature>
<dbReference type="GO" id="GO:0008270">
    <property type="term" value="F:zinc ion binding"/>
    <property type="evidence" value="ECO:0007669"/>
    <property type="project" value="InterPro"/>
</dbReference>
<dbReference type="Pfam" id="PF00188">
    <property type="entry name" value="CAP"/>
    <property type="match status" value="1"/>
</dbReference>
<comment type="similarity">
    <text evidence="1">Belongs to the universal ribosomal protein uS14 family.</text>
</comment>
<evidence type="ECO:0000256" key="2">
    <source>
        <dbReference type="ARBA" id="ARBA00022980"/>
    </source>
</evidence>
<evidence type="ECO:0000313" key="6">
    <source>
        <dbReference type="EMBL" id="UKK02240.2"/>
    </source>
</evidence>
<dbReference type="InterPro" id="IPR001209">
    <property type="entry name" value="Ribosomal_uS14"/>
</dbReference>
<evidence type="ECO:0000256" key="1">
    <source>
        <dbReference type="ARBA" id="ARBA00009083"/>
    </source>
</evidence>
<dbReference type="GO" id="GO:0005576">
    <property type="term" value="C:extracellular region"/>
    <property type="evidence" value="ECO:0007669"/>
    <property type="project" value="InterPro"/>
</dbReference>
<dbReference type="Gene3D" id="4.10.830.10">
    <property type="entry name" value="30s Ribosomal Protein S14, Chain N"/>
    <property type="match status" value="1"/>
</dbReference>
<dbReference type="SUPFAM" id="SSF55797">
    <property type="entry name" value="PR-1-like"/>
    <property type="match status" value="1"/>
</dbReference>
<keyword evidence="4" id="KW-0732">Signal</keyword>
<dbReference type="PRINTS" id="PR00837">
    <property type="entry name" value="V5TPXLIKE"/>
</dbReference>
<keyword evidence="2 6" id="KW-0689">Ribosomal protein</keyword>
<gene>
    <name evidence="6" type="ORF">MACK_001596</name>
</gene>
<dbReference type="InterPro" id="IPR014044">
    <property type="entry name" value="CAP_dom"/>
</dbReference>
<dbReference type="SMART" id="SM00198">
    <property type="entry name" value="SCP"/>
    <property type="match status" value="1"/>
</dbReference>
<dbReference type="Pfam" id="PF00253">
    <property type="entry name" value="Ribosomal_S14"/>
    <property type="match status" value="1"/>
</dbReference>
<dbReference type="EMBL" id="CP056071">
    <property type="protein sequence ID" value="UKK02240.2"/>
    <property type="molecule type" value="Genomic_DNA"/>
</dbReference>
<dbReference type="AlphaFoldDB" id="A0A976MD36"/>
<dbReference type="Proteomes" id="UP000244811">
    <property type="component" value="Chromosome 2"/>
</dbReference>
<evidence type="ECO:0000256" key="3">
    <source>
        <dbReference type="ARBA" id="ARBA00023274"/>
    </source>
</evidence>